<dbReference type="RefSeq" id="XP_001023400.1">
    <property type="nucleotide sequence ID" value="XM_001023400.1"/>
</dbReference>
<feature type="compositionally biased region" description="Basic and acidic residues" evidence="1">
    <location>
        <begin position="13"/>
        <end position="30"/>
    </location>
</feature>
<accession>I7MHP1</accession>
<feature type="region of interest" description="Disordered" evidence="1">
    <location>
        <begin position="11"/>
        <end position="30"/>
    </location>
</feature>
<organism evidence="2 3">
    <name type="scientific">Tetrahymena thermophila (strain SB210)</name>
    <dbReference type="NCBI Taxonomy" id="312017"/>
    <lineage>
        <taxon>Eukaryota</taxon>
        <taxon>Sar</taxon>
        <taxon>Alveolata</taxon>
        <taxon>Ciliophora</taxon>
        <taxon>Intramacronucleata</taxon>
        <taxon>Oligohymenophorea</taxon>
        <taxon>Hymenostomatida</taxon>
        <taxon>Tetrahymenina</taxon>
        <taxon>Tetrahymenidae</taxon>
        <taxon>Tetrahymena</taxon>
    </lineage>
</organism>
<dbReference type="Proteomes" id="UP000009168">
    <property type="component" value="Unassembled WGS sequence"/>
</dbReference>
<dbReference type="EMBL" id="GG662504">
    <property type="protein sequence ID" value="EAS03155.1"/>
    <property type="molecule type" value="Genomic_DNA"/>
</dbReference>
<name>I7MHP1_TETTS</name>
<gene>
    <name evidence="2" type="ORF">TTHERM_00446370</name>
</gene>
<evidence type="ECO:0000256" key="1">
    <source>
        <dbReference type="SAM" id="MobiDB-lite"/>
    </source>
</evidence>
<dbReference type="HOGENOM" id="CLU_656380_0_0_1"/>
<dbReference type="InParanoid" id="I7MHP1"/>
<evidence type="ECO:0000313" key="2">
    <source>
        <dbReference type="EMBL" id="EAS03155.1"/>
    </source>
</evidence>
<dbReference type="GeneID" id="7831333"/>
<dbReference type="AlphaFoldDB" id="I7MHP1"/>
<sequence length="407" mass="47922">MENQTLFYQSFKETSHNKKQKNDDKADQNDLTQKKDDQIAKVNKNKNKNRCGTMPISFLLSKFISTESNLVLVGDILLEIFHKEEDDIDQLLRQASLLQDKKYVNNITYFKNKNIIQVSHNNKIQGCCDFQNIIQVLLQSQNQNNMVLAEELQKYWYHIFTVELLYKSLIQNRGFEYLNEIQQSFYSQNIDRFLSQNNLEECHAYFCISLLEKNELGIPLNVQYGISESLCAILGCGPNEMLELLSKTMHINLFLGREYMPYTNLQVLDAIRFNQQFYLLSEVQQWESEGKMYTLDGIFIKFNVKATQLLCKVDGYNIAAFVQTEFILDSTQIQNIIQIRQSKYNYYNSRNILDFLITDNFSNQLGLKFFNYITDKNNFKPPSSQDIYPHRTCKYRQIEVQKSIKDE</sequence>
<protein>
    <submittedName>
        <fullName evidence="2">Uncharacterized protein</fullName>
    </submittedName>
</protein>
<dbReference type="KEGG" id="tet:TTHERM_00446370"/>
<keyword evidence="3" id="KW-1185">Reference proteome</keyword>
<proteinExistence type="predicted"/>
<reference evidence="3" key="1">
    <citation type="journal article" date="2006" name="PLoS Biol.">
        <title>Macronuclear genome sequence of the ciliate Tetrahymena thermophila, a model eukaryote.</title>
        <authorList>
            <person name="Eisen J.A."/>
            <person name="Coyne R.S."/>
            <person name="Wu M."/>
            <person name="Wu D."/>
            <person name="Thiagarajan M."/>
            <person name="Wortman J.R."/>
            <person name="Badger J.H."/>
            <person name="Ren Q."/>
            <person name="Amedeo P."/>
            <person name="Jones K.M."/>
            <person name="Tallon L.J."/>
            <person name="Delcher A.L."/>
            <person name="Salzberg S.L."/>
            <person name="Silva J.C."/>
            <person name="Haas B.J."/>
            <person name="Majoros W.H."/>
            <person name="Farzad M."/>
            <person name="Carlton J.M."/>
            <person name="Smith R.K. Jr."/>
            <person name="Garg J."/>
            <person name="Pearlman R.E."/>
            <person name="Karrer K.M."/>
            <person name="Sun L."/>
            <person name="Manning G."/>
            <person name="Elde N.C."/>
            <person name="Turkewitz A.P."/>
            <person name="Asai D.J."/>
            <person name="Wilkes D.E."/>
            <person name="Wang Y."/>
            <person name="Cai H."/>
            <person name="Collins K."/>
            <person name="Stewart B.A."/>
            <person name="Lee S.R."/>
            <person name="Wilamowska K."/>
            <person name="Weinberg Z."/>
            <person name="Ruzzo W.L."/>
            <person name="Wloga D."/>
            <person name="Gaertig J."/>
            <person name="Frankel J."/>
            <person name="Tsao C.-C."/>
            <person name="Gorovsky M.A."/>
            <person name="Keeling P.J."/>
            <person name="Waller R.F."/>
            <person name="Patron N.J."/>
            <person name="Cherry J.M."/>
            <person name="Stover N.A."/>
            <person name="Krieger C.J."/>
            <person name="del Toro C."/>
            <person name="Ryder H.F."/>
            <person name="Williamson S.C."/>
            <person name="Barbeau R.A."/>
            <person name="Hamilton E.P."/>
            <person name="Orias E."/>
        </authorList>
    </citation>
    <scope>NUCLEOTIDE SEQUENCE [LARGE SCALE GENOMIC DNA]</scope>
    <source>
        <strain evidence="3">SB210</strain>
    </source>
</reference>
<evidence type="ECO:0000313" key="3">
    <source>
        <dbReference type="Proteomes" id="UP000009168"/>
    </source>
</evidence>